<dbReference type="InterPro" id="IPR037800">
    <property type="entry name" value="GCN5"/>
</dbReference>
<evidence type="ECO:0000256" key="2">
    <source>
        <dbReference type="ARBA" id="ARBA00008607"/>
    </source>
</evidence>
<dbReference type="GO" id="GO:0051301">
    <property type="term" value="P:cell division"/>
    <property type="evidence" value="ECO:0007669"/>
    <property type="project" value="InterPro"/>
</dbReference>
<dbReference type="GO" id="GO:0000123">
    <property type="term" value="C:histone acetyltransferase complex"/>
    <property type="evidence" value="ECO:0007669"/>
    <property type="project" value="TreeGrafter"/>
</dbReference>
<evidence type="ECO:0000256" key="3">
    <source>
        <dbReference type="ARBA" id="ARBA00013184"/>
    </source>
</evidence>
<dbReference type="OrthoDB" id="3364649at2759"/>
<accession>A0A428P5A4</accession>
<keyword evidence="6" id="KW-0805">Transcription regulation</keyword>
<evidence type="ECO:0000256" key="6">
    <source>
        <dbReference type="ARBA" id="ARBA00023015"/>
    </source>
</evidence>
<dbReference type="EC" id="2.3.1.48" evidence="3"/>
<feature type="compositionally biased region" description="Basic and acidic residues" evidence="14">
    <location>
        <begin position="107"/>
        <end position="117"/>
    </location>
</feature>
<dbReference type="PANTHER" id="PTHR45750">
    <property type="entry name" value="GH11602P"/>
    <property type="match status" value="1"/>
</dbReference>
<dbReference type="Proteomes" id="UP000288168">
    <property type="component" value="Unassembled WGS sequence"/>
</dbReference>
<dbReference type="InterPro" id="IPR016181">
    <property type="entry name" value="Acyl_CoA_acyltransferase"/>
</dbReference>
<evidence type="ECO:0000256" key="13">
    <source>
        <dbReference type="SAM" id="Coils"/>
    </source>
</evidence>
<feature type="compositionally biased region" description="Polar residues" evidence="14">
    <location>
        <begin position="164"/>
        <end position="174"/>
    </location>
</feature>
<evidence type="ECO:0000256" key="7">
    <source>
        <dbReference type="ARBA" id="ARBA00023117"/>
    </source>
</evidence>
<dbReference type="SUPFAM" id="SSF55729">
    <property type="entry name" value="Acyl-CoA N-acyltransferases (Nat)"/>
    <property type="match status" value="1"/>
</dbReference>
<dbReference type="STRING" id="1325734.A0A428P5A4"/>
<dbReference type="PROSITE" id="PS50014">
    <property type="entry name" value="BROMODOMAIN_2"/>
    <property type="match status" value="1"/>
</dbReference>
<evidence type="ECO:0000313" key="18">
    <source>
        <dbReference type="Proteomes" id="UP000288168"/>
    </source>
</evidence>
<feature type="domain" description="Bromo" evidence="15">
    <location>
        <begin position="716"/>
        <end position="786"/>
    </location>
</feature>
<dbReference type="SMART" id="SM00297">
    <property type="entry name" value="BROMO"/>
    <property type="match status" value="1"/>
</dbReference>
<keyword evidence="5" id="KW-0156">Chromatin regulator</keyword>
<feature type="compositionally biased region" description="Basic and acidic residues" evidence="14">
    <location>
        <begin position="37"/>
        <end position="49"/>
    </location>
</feature>
<sequence>MTNHPARRSSKRLVAADCEQDGDFQFTRKSKRTKREKKVEEPEPVKKFEGGVGSRTSTGPRATGGSAINRSIPEGKGVRTNETFAAAKPATRRSTRRKASADVPNEESSHVIVEGRSRRNVRLLGEKLEEAAPAPGSVAVAQTNGARHRRGGRAKAPPRGSPEPDQSQRNGPLVQSTTVALAMSDTPVINRNKEMRKKGNTNRRSSLGMRGRRASSLIESGQTAMPHREVDPAEFYKHIEAEGLTEPRRMKQLLIWCSERSLTEKPPRGTPRSNAILGARAIQDQLCKDFSSRSELSDWFSREEEMPKAPAVLRANPRNMELDEKLVQLEMNVKRLQEEKKAWQAIRKPLLPDVPPLFPKGENGPVALPDFDFQDPDQGKIRGLLADEAASFNAVRTRTESRLVTIQSLLEFQIDQLADAVHKLEQRVLLAGEEADKVLDISALRLRQREEKEKTAAGTRDMPPAVVEERNGEIEFCVVNNDGERQSVIILSGLNCVFQKQLPEMPKTYIARLVYDRAHVSIAIVRRRLEVVGGITYRPFEDRGFAEIAFCAVLSDEQIKGYGTHLMSHLKDYIKASSNMMHLLTYADDLAIGYFKKQGFTKDITLDEPVWKGCIKDYQGGTLMQCSLLPRIRYLELGRMLLEQKACVQAKMQALSKSDVVHQPPEAWGNGVIPIDPLSIDAIRASGWSPEMDELMRQSRPRPSYRQLSRLLSDLQKHKSSWPFLQPVSKDDVADYYETIEEPMDLSTMEARLEAKQYMMPKDFIKDAQLVFENCRRFNDESSPYVKCANRLERYMWEQIRTIPEWSHL</sequence>
<evidence type="ECO:0000313" key="17">
    <source>
        <dbReference type="EMBL" id="RSL48159.1"/>
    </source>
</evidence>
<dbReference type="EMBL" id="NKCI01000202">
    <property type="protein sequence ID" value="RSL48159.1"/>
    <property type="molecule type" value="Genomic_DNA"/>
</dbReference>
<keyword evidence="8" id="KW-0010">Activator</keyword>
<reference evidence="17 18" key="1">
    <citation type="submission" date="2017-06" db="EMBL/GenBank/DDBJ databases">
        <title>Comparative genomic analysis of Ambrosia Fusariam Clade fungi.</title>
        <authorList>
            <person name="Stajich J.E."/>
            <person name="Carrillo J."/>
            <person name="Kijimoto T."/>
            <person name="Eskalen A."/>
            <person name="O'Donnell K."/>
            <person name="Kasson M."/>
        </authorList>
    </citation>
    <scope>NUCLEOTIDE SEQUENCE [LARGE SCALE GENOMIC DNA]</scope>
    <source>
        <strain evidence="17 18">NRRL62584</strain>
    </source>
</reference>
<dbReference type="PRINTS" id="PR00503">
    <property type="entry name" value="BROMODOMAIN"/>
</dbReference>
<gene>
    <name evidence="17" type="ORF">CEP54_013054</name>
</gene>
<keyword evidence="13" id="KW-0175">Coiled coil</keyword>
<dbReference type="Pfam" id="PF08202">
    <property type="entry name" value="MIS13"/>
    <property type="match status" value="1"/>
</dbReference>
<dbReference type="GO" id="GO:0000444">
    <property type="term" value="C:MIS12/MIND type complex"/>
    <property type="evidence" value="ECO:0007669"/>
    <property type="project" value="InterPro"/>
</dbReference>
<evidence type="ECO:0000256" key="9">
    <source>
        <dbReference type="ARBA" id="ARBA00023163"/>
    </source>
</evidence>
<dbReference type="CDD" id="cd04301">
    <property type="entry name" value="NAT_SF"/>
    <property type="match status" value="1"/>
</dbReference>
<dbReference type="GO" id="GO:0005634">
    <property type="term" value="C:nucleus"/>
    <property type="evidence" value="ECO:0007669"/>
    <property type="project" value="UniProtKB-SubCell"/>
</dbReference>
<evidence type="ECO:0000256" key="12">
    <source>
        <dbReference type="PROSITE-ProRule" id="PRU00035"/>
    </source>
</evidence>
<proteinExistence type="inferred from homology"/>
<keyword evidence="11" id="KW-0012">Acyltransferase</keyword>
<dbReference type="Pfam" id="PF00439">
    <property type="entry name" value="Bromodomain"/>
    <property type="match status" value="1"/>
</dbReference>
<dbReference type="PANTHER" id="PTHR45750:SF3">
    <property type="entry name" value="HISTONE ACETYLTRANSFERASE"/>
    <property type="match status" value="1"/>
</dbReference>
<evidence type="ECO:0000259" key="16">
    <source>
        <dbReference type="PROSITE" id="PS51186"/>
    </source>
</evidence>
<comment type="caution">
    <text evidence="17">The sequence shown here is derived from an EMBL/GenBank/DDBJ whole genome shotgun (WGS) entry which is preliminary data.</text>
</comment>
<dbReference type="GO" id="GO:0010484">
    <property type="term" value="F:histone H3 acetyltransferase activity"/>
    <property type="evidence" value="ECO:0007669"/>
    <property type="project" value="TreeGrafter"/>
</dbReference>
<feature type="coiled-coil region" evidence="13">
    <location>
        <begin position="319"/>
        <end position="346"/>
    </location>
</feature>
<evidence type="ECO:0000256" key="5">
    <source>
        <dbReference type="ARBA" id="ARBA00022853"/>
    </source>
</evidence>
<comment type="similarity">
    <text evidence="2">Belongs to the acetyltransferase family. GCN5 subfamily.</text>
</comment>
<evidence type="ECO:0000259" key="15">
    <source>
        <dbReference type="PROSITE" id="PS50014"/>
    </source>
</evidence>
<evidence type="ECO:0000256" key="4">
    <source>
        <dbReference type="ARBA" id="ARBA00022679"/>
    </source>
</evidence>
<keyword evidence="9" id="KW-0804">Transcription</keyword>
<evidence type="ECO:0000256" key="1">
    <source>
        <dbReference type="ARBA" id="ARBA00004123"/>
    </source>
</evidence>
<feature type="region of interest" description="Disordered" evidence="14">
    <location>
        <begin position="1"/>
        <end position="119"/>
    </location>
</feature>
<dbReference type="CDD" id="cd05509">
    <property type="entry name" value="Bromo_gcn5_like"/>
    <property type="match status" value="1"/>
</dbReference>
<dbReference type="PROSITE" id="PS00633">
    <property type="entry name" value="BROMODOMAIN_1"/>
    <property type="match status" value="1"/>
</dbReference>
<dbReference type="InterPro" id="IPR036427">
    <property type="entry name" value="Bromodomain-like_sf"/>
</dbReference>
<evidence type="ECO:0000256" key="10">
    <source>
        <dbReference type="ARBA" id="ARBA00023242"/>
    </source>
</evidence>
<dbReference type="InterPro" id="IPR018359">
    <property type="entry name" value="Bromodomain_CS"/>
</dbReference>
<dbReference type="InterPro" id="IPR013218">
    <property type="entry name" value="Dsn1/Mis13"/>
</dbReference>
<feature type="region of interest" description="Disordered" evidence="14">
    <location>
        <begin position="132"/>
        <end position="174"/>
    </location>
</feature>
<keyword evidence="18" id="KW-1185">Reference proteome</keyword>
<comment type="subcellular location">
    <subcellularLocation>
        <location evidence="1">Nucleus</location>
    </subcellularLocation>
</comment>
<dbReference type="AlphaFoldDB" id="A0A428P5A4"/>
<protein>
    <recommendedName>
        <fullName evidence="3">histone acetyltransferase</fullName>
        <ecNumber evidence="3">2.3.1.48</ecNumber>
    </recommendedName>
</protein>
<dbReference type="SUPFAM" id="SSF47370">
    <property type="entry name" value="Bromodomain"/>
    <property type="match status" value="1"/>
</dbReference>
<evidence type="ECO:0000256" key="11">
    <source>
        <dbReference type="ARBA" id="ARBA00023315"/>
    </source>
</evidence>
<dbReference type="GO" id="GO:0045944">
    <property type="term" value="P:positive regulation of transcription by RNA polymerase II"/>
    <property type="evidence" value="ECO:0007669"/>
    <property type="project" value="TreeGrafter"/>
</dbReference>
<dbReference type="Pfam" id="PF00583">
    <property type="entry name" value="Acetyltransf_1"/>
    <property type="match status" value="1"/>
</dbReference>
<feature type="compositionally biased region" description="Basic residues" evidence="14">
    <location>
        <begin position="1"/>
        <end position="11"/>
    </location>
</feature>
<dbReference type="InterPro" id="IPR000182">
    <property type="entry name" value="GNAT_dom"/>
</dbReference>
<dbReference type="Gene3D" id="3.40.630.30">
    <property type="match status" value="1"/>
</dbReference>
<dbReference type="GO" id="GO:0007059">
    <property type="term" value="P:chromosome segregation"/>
    <property type="evidence" value="ECO:0007669"/>
    <property type="project" value="InterPro"/>
</dbReference>
<organism evidence="17 18">
    <name type="scientific">Fusarium duplospermum</name>
    <dbReference type="NCBI Taxonomy" id="1325734"/>
    <lineage>
        <taxon>Eukaryota</taxon>
        <taxon>Fungi</taxon>
        <taxon>Dikarya</taxon>
        <taxon>Ascomycota</taxon>
        <taxon>Pezizomycotina</taxon>
        <taxon>Sordariomycetes</taxon>
        <taxon>Hypocreomycetidae</taxon>
        <taxon>Hypocreales</taxon>
        <taxon>Nectriaceae</taxon>
        <taxon>Fusarium</taxon>
        <taxon>Fusarium solani species complex</taxon>
    </lineage>
</organism>
<evidence type="ECO:0000256" key="14">
    <source>
        <dbReference type="SAM" id="MobiDB-lite"/>
    </source>
</evidence>
<evidence type="ECO:0000256" key="8">
    <source>
        <dbReference type="ARBA" id="ARBA00023159"/>
    </source>
</evidence>
<name>A0A428P5A4_9HYPO</name>
<keyword evidence="7 12" id="KW-0103">Bromodomain</keyword>
<keyword evidence="10" id="KW-0539">Nucleus</keyword>
<dbReference type="PROSITE" id="PS51186">
    <property type="entry name" value="GNAT"/>
    <property type="match status" value="1"/>
</dbReference>
<dbReference type="InterPro" id="IPR001487">
    <property type="entry name" value="Bromodomain"/>
</dbReference>
<dbReference type="Gene3D" id="1.20.920.10">
    <property type="entry name" value="Bromodomain-like"/>
    <property type="match status" value="1"/>
</dbReference>
<feature type="domain" description="N-acetyltransferase" evidence="16">
    <location>
        <begin position="474"/>
        <end position="629"/>
    </location>
</feature>
<keyword evidence="4" id="KW-0808">Transferase</keyword>